<name>A0A1C3HKS2_SERMA</name>
<feature type="region of interest" description="Disordered" evidence="1">
    <location>
        <begin position="252"/>
        <end position="281"/>
    </location>
</feature>
<evidence type="ECO:0000256" key="1">
    <source>
        <dbReference type="SAM" id="MobiDB-lite"/>
    </source>
</evidence>
<dbReference type="InterPro" id="IPR009228">
    <property type="entry name" value="Capsid_scaffold_GpO"/>
</dbReference>
<dbReference type="Proteomes" id="UP001234811">
    <property type="component" value="Unassembled WGS sequence"/>
</dbReference>
<dbReference type="AlphaFoldDB" id="A0A1C3HKS2"/>
<dbReference type="EMBL" id="JAVIPQ010000435">
    <property type="protein sequence ID" value="MDQ9558886.1"/>
    <property type="molecule type" value="Genomic_DNA"/>
</dbReference>
<accession>A0A1C3HKS2</accession>
<evidence type="ECO:0000313" key="2">
    <source>
        <dbReference type="EMBL" id="MDQ9558886.1"/>
    </source>
</evidence>
<protein>
    <submittedName>
        <fullName evidence="2">GPO family capsid scaffolding protein</fullName>
    </submittedName>
    <submittedName>
        <fullName evidence="3">Phage capsid scaffolding protein (GPO) serine peptidase</fullName>
    </submittedName>
</protein>
<evidence type="ECO:0000313" key="3">
    <source>
        <dbReference type="EMBL" id="SAY45622.1"/>
    </source>
</evidence>
<organism evidence="3">
    <name type="scientific">Serratia marcescens</name>
    <dbReference type="NCBI Taxonomy" id="615"/>
    <lineage>
        <taxon>Bacteria</taxon>
        <taxon>Pseudomonadati</taxon>
        <taxon>Pseudomonadota</taxon>
        <taxon>Gammaproteobacteria</taxon>
        <taxon>Enterobacterales</taxon>
        <taxon>Yersiniaceae</taxon>
        <taxon>Serratia</taxon>
    </lineage>
</organism>
<evidence type="ECO:0000313" key="4">
    <source>
        <dbReference type="Proteomes" id="UP001234811"/>
    </source>
</evidence>
<dbReference type="RefSeq" id="WP_049191601.1">
    <property type="nucleotide sequence ID" value="NZ_CP047682.1"/>
</dbReference>
<gene>
    <name evidence="3" type="ORF">PWN146_04358</name>
    <name evidence="2" type="ORF">RF091_25690</name>
</gene>
<dbReference type="Pfam" id="PF05929">
    <property type="entry name" value="Phage_GPO"/>
    <property type="match status" value="1"/>
</dbReference>
<reference evidence="2 4" key="2">
    <citation type="submission" date="2023-07" db="EMBL/GenBank/DDBJ databases">
        <title>Pathogens genome sequencing project 196.</title>
        <authorList>
            <person name="Cao X."/>
        </authorList>
    </citation>
    <scope>NUCLEOTIDE SEQUENCE [LARGE SCALE GENOMIC DNA]</scope>
    <source>
        <strain evidence="2 4">SM41</strain>
    </source>
</reference>
<sequence length="281" mass="31040">MTKSTKFFRVAVEGDTLDGRVLARQDIIDMAETYDPKVKGARVNIEHILSLMPDGVFSAQGDVTAARYSEIGDGALKGKLALEVQIDPTDELVKTNRKRQKVYTSIEMHPSLPATGRAYLCGLAVTDNPASFGTEMLKFCAGQEVNPLASRKESPEILFSAAREVQMDFEEMSDPTSESGKNFFTSIMNLLTGNTRQFTQDASELRQAVTLIAEKQRDTLDKLEKYSALEQKHGKLQQDFTTLQSDFDTLKGQLDAQPNNYTQRPPAIGGDDKSNAELADC</sequence>
<dbReference type="EMBL" id="LT575490">
    <property type="protein sequence ID" value="SAY45622.1"/>
    <property type="molecule type" value="Genomic_DNA"/>
</dbReference>
<reference evidence="3" key="1">
    <citation type="submission" date="2016-05" db="EMBL/GenBank/DDBJ databases">
        <authorList>
            <person name="Cock P.J.A."/>
            <person name="Cock P.J.A."/>
        </authorList>
    </citation>
    <scope>NUCLEOTIDE SEQUENCE</scope>
    <source>
        <strain evidence="3">PWN146_assembly</strain>
    </source>
</reference>
<proteinExistence type="predicted"/>